<dbReference type="EMBL" id="JNBS01004255">
    <property type="protein sequence ID" value="OQR83720.1"/>
    <property type="molecule type" value="Genomic_DNA"/>
</dbReference>
<dbReference type="AlphaFoldDB" id="A0A1V9YDD0"/>
<protein>
    <submittedName>
        <fullName evidence="2">Uncharacterized protein</fullName>
    </submittedName>
</protein>
<organism evidence="2 3">
    <name type="scientific">Thraustotheca clavata</name>
    <dbReference type="NCBI Taxonomy" id="74557"/>
    <lineage>
        <taxon>Eukaryota</taxon>
        <taxon>Sar</taxon>
        <taxon>Stramenopiles</taxon>
        <taxon>Oomycota</taxon>
        <taxon>Saprolegniomycetes</taxon>
        <taxon>Saprolegniales</taxon>
        <taxon>Achlyaceae</taxon>
        <taxon>Thraustotheca</taxon>
    </lineage>
</organism>
<keyword evidence="1" id="KW-0175">Coiled coil</keyword>
<evidence type="ECO:0000313" key="2">
    <source>
        <dbReference type="EMBL" id="OQR83720.1"/>
    </source>
</evidence>
<feature type="non-terminal residue" evidence="2">
    <location>
        <position position="83"/>
    </location>
</feature>
<dbReference type="Proteomes" id="UP000243217">
    <property type="component" value="Unassembled WGS sequence"/>
</dbReference>
<name>A0A1V9YDD0_9STRA</name>
<evidence type="ECO:0000313" key="3">
    <source>
        <dbReference type="Proteomes" id="UP000243217"/>
    </source>
</evidence>
<feature type="coiled-coil region" evidence="1">
    <location>
        <begin position="46"/>
        <end position="73"/>
    </location>
</feature>
<sequence length="83" mass="10098">MNNVLMDNEMFWFMNDFNVPWNEPSITTITKPDKALKQNEWLKKHRRKKREEKEDLLRVVVELEDKLVQLQQHKALQNILQPP</sequence>
<proteinExistence type="predicted"/>
<accession>A0A1V9YDD0</accession>
<comment type="caution">
    <text evidence="2">The sequence shown here is derived from an EMBL/GenBank/DDBJ whole genome shotgun (WGS) entry which is preliminary data.</text>
</comment>
<reference evidence="2 3" key="1">
    <citation type="journal article" date="2014" name="Genome Biol. Evol.">
        <title>The secreted proteins of Achlya hypogyna and Thraustotheca clavata identify the ancestral oomycete secretome and reveal gene acquisitions by horizontal gene transfer.</title>
        <authorList>
            <person name="Misner I."/>
            <person name="Blouin N."/>
            <person name="Leonard G."/>
            <person name="Richards T.A."/>
            <person name="Lane C.E."/>
        </authorList>
    </citation>
    <scope>NUCLEOTIDE SEQUENCE [LARGE SCALE GENOMIC DNA]</scope>
    <source>
        <strain evidence="2 3">ATCC 34112</strain>
    </source>
</reference>
<evidence type="ECO:0000256" key="1">
    <source>
        <dbReference type="SAM" id="Coils"/>
    </source>
</evidence>
<keyword evidence="3" id="KW-1185">Reference proteome</keyword>
<gene>
    <name evidence="2" type="ORF">THRCLA_23125</name>
</gene>